<dbReference type="RefSeq" id="WP_144871344.1">
    <property type="nucleotide sequence ID" value="NZ_LR213933.1"/>
</dbReference>
<reference evidence="3 4" key="1">
    <citation type="submission" date="2019-01" db="EMBL/GenBank/DDBJ databases">
        <authorList>
            <person name="Brito A."/>
        </authorList>
    </citation>
    <scope>NUCLEOTIDE SEQUENCE [LARGE SCALE GENOMIC DNA]</scope>
    <source>
        <strain evidence="3">1</strain>
    </source>
</reference>
<organism evidence="3 4">
    <name type="scientific">Hyella patelloides LEGE 07179</name>
    <dbReference type="NCBI Taxonomy" id="945734"/>
    <lineage>
        <taxon>Bacteria</taxon>
        <taxon>Bacillati</taxon>
        <taxon>Cyanobacteriota</taxon>
        <taxon>Cyanophyceae</taxon>
        <taxon>Pleurocapsales</taxon>
        <taxon>Hyellaceae</taxon>
        <taxon>Hyella</taxon>
    </lineage>
</organism>
<accession>A0A563VNW9</accession>
<protein>
    <recommendedName>
        <fullName evidence="2">DUF676 domain-containing protein</fullName>
    </recommendedName>
</protein>
<gene>
    <name evidence="3" type="ORF">H1P_1830021</name>
</gene>
<dbReference type="Gene3D" id="3.40.50.1820">
    <property type="entry name" value="alpha/beta hydrolase"/>
    <property type="match status" value="1"/>
</dbReference>
<keyword evidence="1" id="KW-0812">Transmembrane</keyword>
<keyword evidence="1" id="KW-0472">Membrane</keyword>
<dbReference type="Proteomes" id="UP000320055">
    <property type="component" value="Unassembled WGS sequence"/>
</dbReference>
<name>A0A563VNW9_9CYAN</name>
<proteinExistence type="predicted"/>
<keyword evidence="1" id="KW-1133">Transmembrane helix</keyword>
<sequence>MPYNSFATAFSKGDLFIASTSIINKSNLLVFVHGWNLQGTNDYQKQWESFCKTFADDRDFDDYDIFIFRYDSSFWSNENPRQIAEALESKIRCFDSRHSNGTGYEKIYLIGHSIGGFLLRAALLKGISTGQEERSWVSKVKCVLLLAATNRGFRTYYFQQKILVELGRLFNRGKLILEHLVDQPFILDVRLEWIEIAQSERRNLLPKTVQVLGTKDRYVSPDDSIDIFVYQDSSQEIIESGTHTNIIAVNGVEDNNYQNFKHFLSDEYATRTSRSQRELRNTTKPTDIIIIMHGIRDRGSWLEKLEKRIENYAESNNELIVKTFLVNYTRFPIKDFLDDNKSREKAEALFGAYIQAKALSSESTKIHFIGHSNGTYIFAKALELSQKIKFERAYLCGSVLPQIYPWENFTTRLNLIRNDCARWDLPVGFLCEALNFWGIKRLGMAGYAGFTSENRGGMTIKEYKYLKGGHGAALNDRNYDSIAKFLLSDENSSPPNELIVGEHSIMSFLNKAAPYLFIFLVFILVYLTIIPWTDFGFLSWLESVSWLTSQFIYLITNFKWQWTAICIVLLSYLYRRF</sequence>
<dbReference type="InterPro" id="IPR029058">
    <property type="entry name" value="AB_hydrolase_fold"/>
</dbReference>
<dbReference type="AlphaFoldDB" id="A0A563VNW9"/>
<dbReference type="EMBL" id="CAACVJ010000094">
    <property type="protein sequence ID" value="VEP13123.1"/>
    <property type="molecule type" value="Genomic_DNA"/>
</dbReference>
<evidence type="ECO:0000259" key="2">
    <source>
        <dbReference type="Pfam" id="PF05057"/>
    </source>
</evidence>
<evidence type="ECO:0000256" key="1">
    <source>
        <dbReference type="SAM" id="Phobius"/>
    </source>
</evidence>
<feature type="domain" description="DUF676" evidence="2">
    <location>
        <begin position="24"/>
        <end position="146"/>
    </location>
</feature>
<evidence type="ECO:0000313" key="4">
    <source>
        <dbReference type="Proteomes" id="UP000320055"/>
    </source>
</evidence>
<evidence type="ECO:0000313" key="3">
    <source>
        <dbReference type="EMBL" id="VEP13123.1"/>
    </source>
</evidence>
<dbReference type="OrthoDB" id="582315at2"/>
<feature type="transmembrane region" description="Helical" evidence="1">
    <location>
        <begin position="512"/>
        <end position="532"/>
    </location>
</feature>
<keyword evidence="4" id="KW-1185">Reference proteome</keyword>
<dbReference type="Pfam" id="PF05057">
    <property type="entry name" value="DUF676"/>
    <property type="match status" value="1"/>
</dbReference>
<feature type="transmembrane region" description="Helical" evidence="1">
    <location>
        <begin position="552"/>
        <end position="574"/>
    </location>
</feature>
<dbReference type="SUPFAM" id="SSF53474">
    <property type="entry name" value="alpha/beta-Hydrolases"/>
    <property type="match status" value="2"/>
</dbReference>
<dbReference type="InterPro" id="IPR007751">
    <property type="entry name" value="DUF676_lipase-like"/>
</dbReference>